<reference evidence="2" key="1">
    <citation type="submission" date="2022-01" db="EMBL/GenBank/DDBJ databases">
        <authorList>
            <person name="King R."/>
        </authorList>
    </citation>
    <scope>NUCLEOTIDE SEQUENCE</scope>
</reference>
<evidence type="ECO:0000313" key="3">
    <source>
        <dbReference type="Proteomes" id="UP001152799"/>
    </source>
</evidence>
<accession>A0A9N9QLH5</accession>
<name>A0A9N9QLH5_9CUCU</name>
<proteinExistence type="predicted"/>
<protein>
    <recommendedName>
        <fullName evidence="1">Double jelly roll-like domain-containing protein</fullName>
    </recommendedName>
</protein>
<dbReference type="EMBL" id="OU892290">
    <property type="protein sequence ID" value="CAG9763737.1"/>
    <property type="molecule type" value="Genomic_DNA"/>
</dbReference>
<dbReference type="InterPro" id="IPR049512">
    <property type="entry name" value="DJR-like_dom"/>
</dbReference>
<feature type="domain" description="Double jelly roll-like" evidence="1">
    <location>
        <begin position="7"/>
        <end position="176"/>
    </location>
</feature>
<dbReference type="Proteomes" id="UP001152799">
    <property type="component" value="Chromosome 14"/>
</dbReference>
<dbReference type="Pfam" id="PF21738">
    <property type="entry name" value="DJR-like_dom"/>
    <property type="match status" value="1"/>
</dbReference>
<evidence type="ECO:0000259" key="1">
    <source>
        <dbReference type="Pfam" id="PF21738"/>
    </source>
</evidence>
<dbReference type="AlphaFoldDB" id="A0A9N9QLH5"/>
<dbReference type="OrthoDB" id="6757630at2759"/>
<gene>
    <name evidence="2" type="ORF">CEUTPL_LOCUS4395</name>
</gene>
<keyword evidence="3" id="KW-1185">Reference proteome</keyword>
<dbReference type="PANTHER" id="PTHR36159:SF1">
    <property type="entry name" value="RETROVIRUS-RELATED POL POLYPROTEIN FROM TRANSPOSON 412-LIKE PROTEIN"/>
    <property type="match status" value="1"/>
</dbReference>
<sequence>MNKVGQSTNIQIAHRKWDLYELPTLRETSADIWTLKTSNSLERPRFLIIGFQKNENCDKKEKDATEFTTADVSDIRLYLNSSVYPYERWNLEFSKKLYAPAYYNYENFQSSYYGREMNEPMLDFAEYLQNPVFIIDCSRQPEAVKSSTVDVKIEFQTRKTKFPKDTKVYALIIHDTYFSYNMLNGSVANRSLY</sequence>
<evidence type="ECO:0000313" key="2">
    <source>
        <dbReference type="EMBL" id="CAG9763737.1"/>
    </source>
</evidence>
<dbReference type="PANTHER" id="PTHR36159">
    <property type="entry name" value="PROTEIN CBG23766"/>
    <property type="match status" value="1"/>
</dbReference>
<organism evidence="2 3">
    <name type="scientific">Ceutorhynchus assimilis</name>
    <name type="common">cabbage seed weevil</name>
    <dbReference type="NCBI Taxonomy" id="467358"/>
    <lineage>
        <taxon>Eukaryota</taxon>
        <taxon>Metazoa</taxon>
        <taxon>Ecdysozoa</taxon>
        <taxon>Arthropoda</taxon>
        <taxon>Hexapoda</taxon>
        <taxon>Insecta</taxon>
        <taxon>Pterygota</taxon>
        <taxon>Neoptera</taxon>
        <taxon>Endopterygota</taxon>
        <taxon>Coleoptera</taxon>
        <taxon>Polyphaga</taxon>
        <taxon>Cucujiformia</taxon>
        <taxon>Curculionidae</taxon>
        <taxon>Ceutorhynchinae</taxon>
        <taxon>Ceutorhynchus</taxon>
    </lineage>
</organism>